<name>A0A5P1E9Q5_ASPOF</name>
<dbReference type="AlphaFoldDB" id="A0A5P1E9Q5"/>
<accession>A0A5P1E9Q5</accession>
<sequence>MSSIRNNYLASCISCASLSPPTPRPFKPTTKLSQQRQYCFLFVIRGCHGSNQYPCLRVSTKSTRRLDHVQWMKMLDAKCKCCSSNIDNVSSEFIENSSSKDDDKNWTSRVHKISLNHIWNLATVPLFLSLNHTWKQFHHLNIVPFLDNMDHAYSNDLWTMSRQSITVAILRLCLH</sequence>
<dbReference type="Gramene" id="ONK58197">
    <property type="protein sequence ID" value="ONK58197"/>
    <property type="gene ID" value="A4U43_C09F9420"/>
</dbReference>
<keyword evidence="2" id="KW-1185">Reference proteome</keyword>
<dbReference type="EMBL" id="CM007389">
    <property type="protein sequence ID" value="ONK58197.1"/>
    <property type="molecule type" value="Genomic_DNA"/>
</dbReference>
<evidence type="ECO:0000313" key="2">
    <source>
        <dbReference type="Proteomes" id="UP000243459"/>
    </source>
</evidence>
<reference evidence="2" key="1">
    <citation type="journal article" date="2017" name="Nat. Commun.">
        <title>The asparagus genome sheds light on the origin and evolution of a young Y chromosome.</title>
        <authorList>
            <person name="Harkess A."/>
            <person name="Zhou J."/>
            <person name="Xu C."/>
            <person name="Bowers J.E."/>
            <person name="Van der Hulst R."/>
            <person name="Ayyampalayam S."/>
            <person name="Mercati F."/>
            <person name="Riccardi P."/>
            <person name="McKain M.R."/>
            <person name="Kakrana A."/>
            <person name="Tang H."/>
            <person name="Ray J."/>
            <person name="Groenendijk J."/>
            <person name="Arikit S."/>
            <person name="Mathioni S.M."/>
            <person name="Nakano M."/>
            <person name="Shan H."/>
            <person name="Telgmann-Rauber A."/>
            <person name="Kanno A."/>
            <person name="Yue Z."/>
            <person name="Chen H."/>
            <person name="Li W."/>
            <person name="Chen Y."/>
            <person name="Xu X."/>
            <person name="Zhang Y."/>
            <person name="Luo S."/>
            <person name="Chen H."/>
            <person name="Gao J."/>
            <person name="Mao Z."/>
            <person name="Pires J.C."/>
            <person name="Luo M."/>
            <person name="Kudrna D."/>
            <person name="Wing R.A."/>
            <person name="Meyers B.C."/>
            <person name="Yi K."/>
            <person name="Kong H."/>
            <person name="Lavrijsen P."/>
            <person name="Sunseri F."/>
            <person name="Falavigna A."/>
            <person name="Ye Y."/>
            <person name="Leebens-Mack J.H."/>
            <person name="Chen G."/>
        </authorList>
    </citation>
    <scope>NUCLEOTIDE SEQUENCE [LARGE SCALE GENOMIC DNA]</scope>
    <source>
        <strain evidence="2">cv. DH0086</strain>
    </source>
</reference>
<evidence type="ECO:0000313" key="1">
    <source>
        <dbReference type="EMBL" id="ONK58197.1"/>
    </source>
</evidence>
<dbReference type="Proteomes" id="UP000243459">
    <property type="component" value="Chromosome 9"/>
</dbReference>
<proteinExistence type="predicted"/>
<gene>
    <name evidence="1" type="ORF">A4U43_C09F9420</name>
</gene>
<protein>
    <submittedName>
        <fullName evidence="1">Uncharacterized protein</fullName>
    </submittedName>
</protein>
<organism evidence="1 2">
    <name type="scientific">Asparagus officinalis</name>
    <name type="common">Garden asparagus</name>
    <dbReference type="NCBI Taxonomy" id="4686"/>
    <lineage>
        <taxon>Eukaryota</taxon>
        <taxon>Viridiplantae</taxon>
        <taxon>Streptophyta</taxon>
        <taxon>Embryophyta</taxon>
        <taxon>Tracheophyta</taxon>
        <taxon>Spermatophyta</taxon>
        <taxon>Magnoliopsida</taxon>
        <taxon>Liliopsida</taxon>
        <taxon>Asparagales</taxon>
        <taxon>Asparagaceae</taxon>
        <taxon>Asparagoideae</taxon>
        <taxon>Asparagus</taxon>
    </lineage>
</organism>